<proteinExistence type="predicted"/>
<reference evidence="1" key="1">
    <citation type="submission" date="2015-07" db="EMBL/GenBank/DDBJ databases">
        <title>MeaNS - Measles Nucleotide Surveillance Program.</title>
        <authorList>
            <person name="Tran T."/>
            <person name="Druce J."/>
        </authorList>
    </citation>
    <scope>NUCLEOTIDE SEQUENCE</scope>
    <source>
        <strain evidence="1">UCB-OBI-ISO-001</strain>
        <tissue evidence="1">Gonad</tissue>
    </source>
</reference>
<evidence type="ECO:0008006" key="2">
    <source>
        <dbReference type="Google" id="ProtNLM"/>
    </source>
</evidence>
<sequence length="84" mass="10182">NECWNWRGITLLPVMSKVNERVQREVNQKLRKEQVGFHKKRNTTEHTFIIRNIIEQFQSRSAMLYVRSCDFETLRRTVENNETV</sequence>
<dbReference type="AlphaFoldDB" id="A0A0L8GDP3"/>
<evidence type="ECO:0000313" key="1">
    <source>
        <dbReference type="EMBL" id="KOF75121.1"/>
    </source>
</evidence>
<feature type="non-terminal residue" evidence="1">
    <location>
        <position position="1"/>
    </location>
</feature>
<accession>A0A0L8GDP3</accession>
<protein>
    <recommendedName>
        <fullName evidence="2">Reverse transcriptase domain-containing protein</fullName>
    </recommendedName>
</protein>
<dbReference type="EMBL" id="KQ422321">
    <property type="protein sequence ID" value="KOF75121.1"/>
    <property type="molecule type" value="Genomic_DNA"/>
</dbReference>
<name>A0A0L8GDP3_OCTBM</name>
<gene>
    <name evidence="1" type="ORF">OCBIM_22035225mg</name>
</gene>
<organism evidence="1">
    <name type="scientific">Octopus bimaculoides</name>
    <name type="common">California two-spotted octopus</name>
    <dbReference type="NCBI Taxonomy" id="37653"/>
    <lineage>
        <taxon>Eukaryota</taxon>
        <taxon>Metazoa</taxon>
        <taxon>Spiralia</taxon>
        <taxon>Lophotrochozoa</taxon>
        <taxon>Mollusca</taxon>
        <taxon>Cephalopoda</taxon>
        <taxon>Coleoidea</taxon>
        <taxon>Octopodiformes</taxon>
        <taxon>Octopoda</taxon>
        <taxon>Incirrata</taxon>
        <taxon>Octopodidae</taxon>
        <taxon>Octopus</taxon>
    </lineage>
</organism>